<feature type="compositionally biased region" description="Polar residues" evidence="4">
    <location>
        <begin position="7"/>
        <end position="26"/>
    </location>
</feature>
<dbReference type="PANTHER" id="PTHR31636">
    <property type="entry name" value="OSJNBA0084A10.13 PROTEIN-RELATED"/>
    <property type="match status" value="1"/>
</dbReference>
<feature type="short sequence motif" description="VHIID" evidence="3">
    <location>
        <begin position="280"/>
        <end position="284"/>
    </location>
</feature>
<dbReference type="Proteomes" id="UP001168098">
    <property type="component" value="Unassembled WGS sequence"/>
</dbReference>
<keyword evidence="2" id="KW-0804">Transcription</keyword>
<organism evidence="5 6">
    <name type="scientific">Vitis rotundifolia</name>
    <name type="common">Muscadine grape</name>
    <dbReference type="NCBI Taxonomy" id="103349"/>
    <lineage>
        <taxon>Eukaryota</taxon>
        <taxon>Viridiplantae</taxon>
        <taxon>Streptophyta</taxon>
        <taxon>Embryophyta</taxon>
        <taxon>Tracheophyta</taxon>
        <taxon>Spermatophyta</taxon>
        <taxon>Magnoliopsida</taxon>
        <taxon>eudicotyledons</taxon>
        <taxon>Gunneridae</taxon>
        <taxon>Pentapetalae</taxon>
        <taxon>rosids</taxon>
        <taxon>Vitales</taxon>
        <taxon>Vitaceae</taxon>
        <taxon>Viteae</taxon>
        <taxon>Vitis</taxon>
    </lineage>
</organism>
<feature type="region of interest" description="SAW" evidence="3">
    <location>
        <begin position="465"/>
        <end position="536"/>
    </location>
</feature>
<dbReference type="Pfam" id="PF03514">
    <property type="entry name" value="GRAS"/>
    <property type="match status" value="1"/>
</dbReference>
<name>A0AA39AAB3_VITRO</name>
<evidence type="ECO:0000313" key="6">
    <source>
        <dbReference type="Proteomes" id="UP001168098"/>
    </source>
</evidence>
<dbReference type="InterPro" id="IPR005202">
    <property type="entry name" value="TF_GRAS"/>
</dbReference>
<protein>
    <recommendedName>
        <fullName evidence="7">Scarecrow-like protein 15</fullName>
    </recommendedName>
</protein>
<accession>A0AA39AAB3</accession>
<evidence type="ECO:0008006" key="7">
    <source>
        <dbReference type="Google" id="ProtNLM"/>
    </source>
</evidence>
<evidence type="ECO:0000256" key="3">
    <source>
        <dbReference type="PROSITE-ProRule" id="PRU01191"/>
    </source>
</evidence>
<dbReference type="EMBL" id="JARBHA010000004">
    <property type="protein sequence ID" value="KAJ9703400.1"/>
    <property type="molecule type" value="Genomic_DNA"/>
</dbReference>
<dbReference type="AlphaFoldDB" id="A0AA39AAB3"/>
<dbReference type="PROSITE" id="PS50985">
    <property type="entry name" value="GRAS"/>
    <property type="match status" value="1"/>
</dbReference>
<feature type="region of interest" description="Leucine repeat II (LRII)" evidence="3">
    <location>
        <begin position="330"/>
        <end position="362"/>
    </location>
</feature>
<comment type="caution">
    <text evidence="3">Lacks conserved residue(s) required for the propagation of feature annotation.</text>
</comment>
<keyword evidence="1" id="KW-0805">Transcription regulation</keyword>
<evidence type="ECO:0000256" key="1">
    <source>
        <dbReference type="ARBA" id="ARBA00023015"/>
    </source>
</evidence>
<evidence type="ECO:0000256" key="2">
    <source>
        <dbReference type="ARBA" id="ARBA00023163"/>
    </source>
</evidence>
<keyword evidence="6" id="KW-1185">Reference proteome</keyword>
<reference evidence="5 6" key="1">
    <citation type="journal article" date="2023" name="BMC Biotechnol.">
        <title>Vitis rotundifolia cv Carlos genome sequencing.</title>
        <authorList>
            <person name="Huff M."/>
            <person name="Hulse-Kemp A."/>
            <person name="Scheffler B."/>
            <person name="Youngblood R."/>
            <person name="Simpson S."/>
            <person name="Babiker E."/>
            <person name="Staton M."/>
        </authorList>
    </citation>
    <scope>NUCLEOTIDE SEQUENCE [LARGE SCALE GENOMIC DNA]</scope>
    <source>
        <tissue evidence="5">Leaf</tissue>
    </source>
</reference>
<comment type="caution">
    <text evidence="5">The sequence shown here is derived from an EMBL/GenBank/DDBJ whole genome shotgun (WGS) entry which is preliminary data.</text>
</comment>
<gene>
    <name evidence="5" type="ORF">PVL29_004969</name>
</gene>
<proteinExistence type="inferred from homology"/>
<sequence length="538" mass="59561">MKVPVPAQNNHSPNPKPLSCNNTTRNTAFRSPATDTINLCYEPTSVLDLRRSPSPVADKAATFPGLTAVSDVSLPQSEEPGFQWEDHGMHNLDDWDPTVWDFVLRDDSGPVFGSVPQLGPCDPQFPHLPLPDLPPSQPIYHTQLLPFDFTLSEISSNQNHNFNLNSFHWNVGSEFVEELIRAAECFGSNNSQLAQAILARLNQRLRAPVGKPLQRAAFYFKEALHSLLTGSNRKSHSSASEIVQTIKAYKAFSMISPIAMFSNFTASQALLEAVDGSLFIHIIDFDIGLGGQYASFMKEIADRSEACKVNPPVLRITAVVPEEYAVESRLIKENLFQFAQELKIEFRIEFVLIPTFEVLSFKAVKFIDGEKTAVNISPAIFRRLGTTNNIAGFIGDLRRISPQVVLFVDGEGWTDSGATSFNRNFINGLEFYTAMLESLDAGGAGAGGDWIRKIEMSLIQPKIFAAVGDVGRRVTAWRELFSGAGLGQVPWSQFAESQAECLLGKSQVRGFHVAKRQAEMLLCWHGKPLVATSAWRWL</sequence>
<evidence type="ECO:0000313" key="5">
    <source>
        <dbReference type="EMBL" id="KAJ9703400.1"/>
    </source>
</evidence>
<evidence type="ECO:0000256" key="4">
    <source>
        <dbReference type="SAM" id="MobiDB-lite"/>
    </source>
</evidence>
<feature type="region of interest" description="Disordered" evidence="4">
    <location>
        <begin position="1"/>
        <end position="26"/>
    </location>
</feature>
<comment type="similarity">
    <text evidence="3">Belongs to the GRAS family.</text>
</comment>